<keyword evidence="1" id="KW-0812">Transmembrane</keyword>
<proteinExistence type="predicted"/>
<dbReference type="AlphaFoldDB" id="A0A226EAG5"/>
<reference evidence="2 3" key="1">
    <citation type="submission" date="2015-12" db="EMBL/GenBank/DDBJ databases">
        <title>The genome of Folsomia candida.</title>
        <authorList>
            <person name="Faddeeva A."/>
            <person name="Derks M.F."/>
            <person name="Anvar Y."/>
            <person name="Smit S."/>
            <person name="Van Straalen N."/>
            <person name="Roelofs D."/>
        </authorList>
    </citation>
    <scope>NUCLEOTIDE SEQUENCE [LARGE SCALE GENOMIC DNA]</scope>
    <source>
        <strain evidence="2 3">VU population</strain>
        <tissue evidence="2">Whole body</tissue>
    </source>
</reference>
<feature type="transmembrane region" description="Helical" evidence="1">
    <location>
        <begin position="709"/>
        <end position="728"/>
    </location>
</feature>
<feature type="transmembrane region" description="Helical" evidence="1">
    <location>
        <begin position="386"/>
        <end position="410"/>
    </location>
</feature>
<dbReference type="Proteomes" id="UP000198287">
    <property type="component" value="Unassembled WGS sequence"/>
</dbReference>
<sequence length="765" mass="90521">MKYFTILFLHVFEIYAYFQPFPFLLNLSDERCWPHIRYINLSSENFPSTGKIPVTLSKWDRNLELWITSSNTRRITLNILKNKGFLCEIVVLLPNNNLTIVNHWIEYYHRFYVWHSYYTADKFYFVVSLSEGKPRPFPNDREYISGRNKDQYSPYFSLLFPHQFCYHYKLHTAPNFEKTFRCLNNTETLEIESYFKSSAAFNTDLNWKFRYNYETKGITLNVPLENVTQMFPYLHFEATKSLNASLFLCKRVLGSQFAWCPKSCDSSEDCKFYPTLDGEIKLSDLYGVDFSKKYDLIVTRFDGITYFSCYAKGSLDFLIYFVPFSFNLWIALICTVCIISTVVWFYTERFLKIGIKFNVFLTFFGFLVDEYSFIPKRLDDNLPFRLINIPWLFIGTLFSVCYIGILIEFVNSPLPKDKIRDFEHLACYKDGKESVLNKTIYNVAKAQDYYYLEAKERYNPLIHLTPGERSECFSILSKIRDYEMDKFVHPFQRESYETFSILGNLFDLLYYNFSHSETKLLFYLLNPKRRFFPKSLWNESKVSSKDILLNAFNQTGNLEILKSMKVLDTKLGWEYLHGYIFHTDRKNIEKAILKEITDCDEPSAYLGEWRDVSNYVKTMDEIYPTKDFYQGKERIFSKPWGIAVWSSEKSKLPKLLKNFVEFGVYQKLTQIVGKNLGRGIKEWATSYVGKEKGGEGEWRVRAIKLSDSVQSMFIIHFALLGVCSLIFIRETRKSLLVNIWRLEKAVKLKIRRQMCSRSKSAVRFK</sequence>
<dbReference type="EMBL" id="LNIX01000005">
    <property type="protein sequence ID" value="OXA54077.1"/>
    <property type="molecule type" value="Genomic_DNA"/>
</dbReference>
<feature type="transmembrane region" description="Helical" evidence="1">
    <location>
        <begin position="317"/>
        <end position="345"/>
    </location>
</feature>
<protein>
    <submittedName>
        <fullName evidence="2">Uncharacterized protein</fullName>
    </submittedName>
</protein>
<organism evidence="2 3">
    <name type="scientific">Folsomia candida</name>
    <name type="common">Springtail</name>
    <dbReference type="NCBI Taxonomy" id="158441"/>
    <lineage>
        <taxon>Eukaryota</taxon>
        <taxon>Metazoa</taxon>
        <taxon>Ecdysozoa</taxon>
        <taxon>Arthropoda</taxon>
        <taxon>Hexapoda</taxon>
        <taxon>Collembola</taxon>
        <taxon>Entomobryomorpha</taxon>
        <taxon>Isotomoidea</taxon>
        <taxon>Isotomidae</taxon>
        <taxon>Proisotominae</taxon>
        <taxon>Folsomia</taxon>
    </lineage>
</organism>
<keyword evidence="1" id="KW-1133">Transmembrane helix</keyword>
<accession>A0A226EAG5</accession>
<feature type="transmembrane region" description="Helical" evidence="1">
    <location>
        <begin position="357"/>
        <end position="374"/>
    </location>
</feature>
<gene>
    <name evidence="2" type="ORF">Fcan01_11226</name>
</gene>
<keyword evidence="3" id="KW-1185">Reference proteome</keyword>
<evidence type="ECO:0000313" key="3">
    <source>
        <dbReference type="Proteomes" id="UP000198287"/>
    </source>
</evidence>
<evidence type="ECO:0000313" key="2">
    <source>
        <dbReference type="EMBL" id="OXA54077.1"/>
    </source>
</evidence>
<keyword evidence="1" id="KW-0472">Membrane</keyword>
<comment type="caution">
    <text evidence="2">The sequence shown here is derived from an EMBL/GenBank/DDBJ whole genome shotgun (WGS) entry which is preliminary data.</text>
</comment>
<name>A0A226EAG5_FOLCA</name>
<evidence type="ECO:0000256" key="1">
    <source>
        <dbReference type="SAM" id="Phobius"/>
    </source>
</evidence>